<dbReference type="CDD" id="cd01335">
    <property type="entry name" value="Radical_SAM"/>
    <property type="match status" value="1"/>
</dbReference>
<evidence type="ECO:0000256" key="7">
    <source>
        <dbReference type="ARBA" id="ARBA00022691"/>
    </source>
</evidence>
<dbReference type="Pfam" id="PF04055">
    <property type="entry name" value="Radical_SAM"/>
    <property type="match status" value="1"/>
</dbReference>
<evidence type="ECO:0000256" key="11">
    <source>
        <dbReference type="ARBA" id="ARBA00023014"/>
    </source>
</evidence>
<organism evidence="17 18">
    <name type="scientific">Aliiglaciecola lipolytica E3</name>
    <dbReference type="NCBI Taxonomy" id="1127673"/>
    <lineage>
        <taxon>Bacteria</taxon>
        <taxon>Pseudomonadati</taxon>
        <taxon>Pseudomonadota</taxon>
        <taxon>Gammaproteobacteria</taxon>
        <taxon>Alteromonadales</taxon>
        <taxon>Alteromonadaceae</taxon>
        <taxon>Aliiglaciecola</taxon>
    </lineage>
</organism>
<feature type="binding site" evidence="14">
    <location>
        <position position="120"/>
    </location>
    <ligand>
        <name>[4Fe-4S] cluster</name>
        <dbReference type="ChEBI" id="CHEBI:49883"/>
        <note>4Fe-4S-S-AdoMet</note>
    </ligand>
</feature>
<dbReference type="SUPFAM" id="SSF102114">
    <property type="entry name" value="Radical SAM enzymes"/>
    <property type="match status" value="1"/>
</dbReference>
<dbReference type="SFLD" id="SFLDS00029">
    <property type="entry name" value="Radical_SAM"/>
    <property type="match status" value="1"/>
</dbReference>
<feature type="binding site" evidence="14">
    <location>
        <position position="127"/>
    </location>
    <ligand>
        <name>[4Fe-4S] cluster</name>
        <dbReference type="ChEBI" id="CHEBI:49883"/>
        <note>4Fe-4S-S-AdoMet</note>
    </ligand>
</feature>
<keyword evidence="6 14" id="KW-0004">4Fe-4S</keyword>
<dbReference type="PANTHER" id="PTHR30538">
    <property type="entry name" value="LYSINE 2,3-AMINOMUTASE-RELATED"/>
    <property type="match status" value="1"/>
</dbReference>
<dbReference type="InterPro" id="IPR058240">
    <property type="entry name" value="rSAM_sf"/>
</dbReference>
<comment type="similarity">
    <text evidence="4">Belongs to the radical SAM superfamily. KamA family.</text>
</comment>
<feature type="binding site" evidence="14">
    <location>
        <position position="124"/>
    </location>
    <ligand>
        <name>[4Fe-4S] cluster</name>
        <dbReference type="ChEBI" id="CHEBI:49883"/>
        <note>4Fe-4S-S-AdoMet</note>
    </ligand>
</feature>
<gene>
    <name evidence="17" type="ORF">GLIP_4311</name>
</gene>
<keyword evidence="10" id="KW-0408">Iron</keyword>
<dbReference type="InterPro" id="IPR022462">
    <property type="entry name" value="EpmB"/>
</dbReference>
<evidence type="ECO:0000256" key="14">
    <source>
        <dbReference type="PIRSR" id="PIRSR004911-1"/>
    </source>
</evidence>
<evidence type="ECO:0000256" key="9">
    <source>
        <dbReference type="ARBA" id="ARBA00022898"/>
    </source>
</evidence>
<dbReference type="GO" id="GO:0016853">
    <property type="term" value="F:isomerase activity"/>
    <property type="evidence" value="ECO:0007669"/>
    <property type="project" value="UniProtKB-KW"/>
</dbReference>
<feature type="domain" description="Radical SAM core" evidence="16">
    <location>
        <begin position="106"/>
        <end position="329"/>
    </location>
</feature>
<keyword evidence="7" id="KW-0949">S-adenosyl-L-methionine</keyword>
<dbReference type="STRING" id="1127673.GLIP_4311"/>
<keyword evidence="9 15" id="KW-0663">Pyridoxal phosphate</keyword>
<proteinExistence type="inferred from homology"/>
<evidence type="ECO:0000313" key="17">
    <source>
        <dbReference type="EMBL" id="GAC16922.1"/>
    </source>
</evidence>
<evidence type="ECO:0000256" key="8">
    <source>
        <dbReference type="ARBA" id="ARBA00022723"/>
    </source>
</evidence>
<dbReference type="GO" id="GO:0051539">
    <property type="term" value="F:4 iron, 4 sulfur cluster binding"/>
    <property type="evidence" value="ECO:0007669"/>
    <property type="project" value="UniProtKB-KW"/>
</dbReference>
<evidence type="ECO:0000256" key="1">
    <source>
        <dbReference type="ARBA" id="ARBA00001352"/>
    </source>
</evidence>
<comment type="cofactor">
    <cofactor evidence="2 15">
        <name>pyridoxal 5'-phosphate</name>
        <dbReference type="ChEBI" id="CHEBI:597326"/>
    </cofactor>
</comment>
<reference evidence="17 18" key="1">
    <citation type="journal article" date="2017" name="Antonie Van Leeuwenhoek">
        <title>Rhizobium rhizosphaerae sp. nov., a novel species isolated from rice rhizosphere.</title>
        <authorList>
            <person name="Zhao J.J."/>
            <person name="Zhang J."/>
            <person name="Zhang R.J."/>
            <person name="Zhang C.W."/>
            <person name="Yin H.Q."/>
            <person name="Zhang X.X."/>
        </authorList>
    </citation>
    <scope>NUCLEOTIDE SEQUENCE [LARGE SCALE GENOMIC DNA]</scope>
    <source>
        <strain evidence="17 18">E3</strain>
    </source>
</reference>
<evidence type="ECO:0000256" key="15">
    <source>
        <dbReference type="PIRSR" id="PIRSR603739-50"/>
    </source>
</evidence>
<keyword evidence="11 14" id="KW-0411">Iron-sulfur</keyword>
<dbReference type="AlphaFoldDB" id="K6YFJ7"/>
<evidence type="ECO:0000313" key="18">
    <source>
        <dbReference type="Proteomes" id="UP000006334"/>
    </source>
</evidence>
<dbReference type="InterPro" id="IPR007197">
    <property type="entry name" value="rSAM"/>
</dbReference>
<dbReference type="PROSITE" id="PS51918">
    <property type="entry name" value="RADICAL_SAM"/>
    <property type="match status" value="1"/>
</dbReference>
<feature type="modified residue" description="N6-(pyridoxal phosphate)lysine" evidence="15">
    <location>
        <position position="332"/>
    </location>
</feature>
<dbReference type="NCBIfam" id="TIGR03821">
    <property type="entry name" value="EFP_modif_epmB"/>
    <property type="match status" value="1"/>
</dbReference>
<dbReference type="NCBIfam" id="TIGR00238">
    <property type="entry name" value="KamA family radical SAM protein"/>
    <property type="match status" value="1"/>
</dbReference>
<dbReference type="PANTHER" id="PTHR30538:SF1">
    <property type="entry name" value="L-LYSINE 2,3-AMINOMUTASE"/>
    <property type="match status" value="1"/>
</dbReference>
<keyword evidence="12" id="KW-0413">Isomerase</keyword>
<evidence type="ECO:0000256" key="4">
    <source>
        <dbReference type="ARBA" id="ARBA00008703"/>
    </source>
</evidence>
<dbReference type="PIRSF" id="PIRSF004911">
    <property type="entry name" value="DUF160"/>
    <property type="match status" value="1"/>
</dbReference>
<dbReference type="SFLD" id="SFLDF00314">
    <property type="entry name" value="L-lysine_2_3-aminomutase_(yjeK"/>
    <property type="match status" value="1"/>
</dbReference>
<accession>K6YFJ7</accession>
<dbReference type="SFLD" id="SFLDG01070">
    <property type="entry name" value="PLP-dependent"/>
    <property type="match status" value="1"/>
</dbReference>
<keyword evidence="18" id="KW-1185">Reference proteome</keyword>
<dbReference type="RefSeq" id="WP_008846724.1">
    <property type="nucleotide sequence ID" value="NZ_BAEN01000076.1"/>
</dbReference>
<dbReference type="InterPro" id="IPR003739">
    <property type="entry name" value="Lys_aminomutase/Glu_NH3_mut"/>
</dbReference>
<evidence type="ECO:0000256" key="3">
    <source>
        <dbReference type="ARBA" id="ARBA00001966"/>
    </source>
</evidence>
<protein>
    <recommendedName>
        <fullName evidence="5">L-lysine 2,3-aminomutase</fullName>
    </recommendedName>
    <alternativeName>
        <fullName evidence="13">EF-P post-translational modification enzyme B</fullName>
    </alternativeName>
</protein>
<dbReference type="Gene3D" id="3.20.20.70">
    <property type="entry name" value="Aldolase class I"/>
    <property type="match status" value="1"/>
</dbReference>
<comment type="cofactor">
    <cofactor evidence="3">
        <name>[4Fe-4S] cluster</name>
        <dbReference type="ChEBI" id="CHEBI:49883"/>
    </cofactor>
</comment>
<evidence type="ECO:0000256" key="12">
    <source>
        <dbReference type="ARBA" id="ARBA00023235"/>
    </source>
</evidence>
<dbReference type="GO" id="GO:0046872">
    <property type="term" value="F:metal ion binding"/>
    <property type="evidence" value="ECO:0007669"/>
    <property type="project" value="UniProtKB-KW"/>
</dbReference>
<keyword evidence="8 14" id="KW-0479">Metal-binding</keyword>
<dbReference type="eggNOG" id="COG1509">
    <property type="taxonomic scope" value="Bacteria"/>
</dbReference>
<evidence type="ECO:0000259" key="16">
    <source>
        <dbReference type="PROSITE" id="PS51918"/>
    </source>
</evidence>
<evidence type="ECO:0000256" key="13">
    <source>
        <dbReference type="ARBA" id="ARBA00030756"/>
    </source>
</evidence>
<evidence type="ECO:0000256" key="5">
    <source>
        <dbReference type="ARBA" id="ARBA00022363"/>
    </source>
</evidence>
<comment type="caution">
    <text evidence="17">The sequence shown here is derived from an EMBL/GenBank/DDBJ whole genome shotgun (WGS) entry which is preliminary data.</text>
</comment>
<dbReference type="EMBL" id="BAEN01000076">
    <property type="protein sequence ID" value="GAC16922.1"/>
    <property type="molecule type" value="Genomic_DNA"/>
</dbReference>
<dbReference type="Proteomes" id="UP000006334">
    <property type="component" value="Unassembled WGS sequence"/>
</dbReference>
<evidence type="ECO:0000256" key="10">
    <source>
        <dbReference type="ARBA" id="ARBA00023004"/>
    </source>
</evidence>
<dbReference type="InterPro" id="IPR013785">
    <property type="entry name" value="Aldolase_TIM"/>
</dbReference>
<dbReference type="OrthoDB" id="9770937at2"/>
<name>K6YFJ7_9ALTE</name>
<sequence length="341" mass="39337">MALIIPKKSISVESNWQKELATSFNQPEKLLEFLNIPINQHTQNITARKLFPMRVPLHFANLMAKSDPLDPLFKQVFPLYDEYFEDPEYSVDPLQEQATPQQGILHKYQSRALLMVRGGCAVNCRYCFRRHFPYQQNSLNKPGWLNALKYISEDQQLNEVIYSGGDPLMAKDDFLAWLTQQIEQIPHITRLRLHTRLPVVIPNRIDPHFIDWITKSKLKIIIVLHINHANEIDITLQNKLKLLKEADVTLLNQSVLLAGVNDDTESQIALSERLFEVGIMPYYLHMLDKVKGATHFDVDESKARLIMAEMIKRLPGFLVPKLVREISGQPGKTPLDLHLHP</sequence>
<evidence type="ECO:0000256" key="2">
    <source>
        <dbReference type="ARBA" id="ARBA00001933"/>
    </source>
</evidence>
<evidence type="ECO:0000256" key="6">
    <source>
        <dbReference type="ARBA" id="ARBA00022485"/>
    </source>
</evidence>
<comment type="catalytic activity">
    <reaction evidence="1">
        <text>L-lysine = D-beta-lysine</text>
        <dbReference type="Rhea" id="RHEA:44148"/>
        <dbReference type="ChEBI" id="CHEBI:32551"/>
        <dbReference type="ChEBI" id="CHEBI:84138"/>
    </reaction>
</comment>